<gene>
    <name evidence="2" type="ORF">OSCT_1647</name>
</gene>
<name>E1IE96_9CHLR</name>
<feature type="transmembrane region" description="Helical" evidence="1">
    <location>
        <begin position="91"/>
        <end position="111"/>
    </location>
</feature>
<organism evidence="2 3">
    <name type="scientific">Oscillochloris trichoides DG-6</name>
    <dbReference type="NCBI Taxonomy" id="765420"/>
    <lineage>
        <taxon>Bacteria</taxon>
        <taxon>Bacillati</taxon>
        <taxon>Chloroflexota</taxon>
        <taxon>Chloroflexia</taxon>
        <taxon>Chloroflexales</taxon>
        <taxon>Chloroflexineae</taxon>
        <taxon>Oscillochloridaceae</taxon>
        <taxon>Oscillochloris</taxon>
    </lineage>
</organism>
<evidence type="ECO:0000313" key="2">
    <source>
        <dbReference type="EMBL" id="EFO80422.1"/>
    </source>
</evidence>
<evidence type="ECO:0000256" key="1">
    <source>
        <dbReference type="SAM" id="Phobius"/>
    </source>
</evidence>
<sequence>MLLFHALMMSAAHLLLCFLAGLGLALFLPTTLRNVQLLLAPAIGLALLAILGFYGTVAGLTLRQILPLALVLAFALLGLRLKRGAAPEPPPIGLSLILLGTWGLSVAPALAKGSLMPLGFGMDVEFYMGLAAYLKDYSYVNLIHAPSSPMQALISNPYIGQIAFGAAYVQGMADLLGGWEAWHTWVPMQANLRVMALLALYALLRGSLQIPAPGALIGTALCGINSLLLWLTYNNFSASLAGLVVVLAALAVTWPALHEGDHAALLIGAILIGGLACLYWPMLTAFGALGAGLGLAALWLNPQRGAVIRRGLLLLGLGALVGWLPNLRSPHTFPGLFAASTAYMRIGDFVAPQVLGGMLRFTHLEHVRLAAWEQHLANVGLLALGLGLTWGVWRSSSLALRSLVIFALLYILGLRWVVGYPYGYFRGVSYVLPILLGVSGAGLALLWQTGRPQRIVTGLLGLSILAAAGSASSLTLRSYSTIPPVYTDESNQLAALPSLLERPGAIFFSSAAADRLCGVRQSAWGYWLREHPLQGYLRGSFAESVQARQGALAYAVLSNDEDPAAHGLNTAPIWQERQVRIYPVAPTQRAWLAGLDRYLVPPACNHASTNLHRTNLGLGNYLSARPDAALDLYANADTLSLAPLPSTNPTTGSIQLALIAFSSQSLDLDLGGTTRQIALRPGLQIYQTEALALPISIRLRPQQDAVLLRWASLEAPSASATQYEIDDLLLLQTRVRADGTLLNLDLRSLNHSPQALRMAIEIYAEVSGYTTPAGHYAGGIVPLPDDGTHPISLDLQQLSASLNETPISIQPFERTDGRYFAALWIYQGEAVRRQIPIARFEQQDGQIRNVEPLDDNAVLVPLTREATPVGATIGTSIGLNSYSLSSTSLRPGANLDVGILWEALGVPANNPLVFVQLLGPNAEKVAQWDGHVGGDWYPSGAWHPGMQIWQDIPLRISAEARPGTYQLVVGVYDPSTGVRWGVSSGGDMLTLGMVEIGP</sequence>
<accession>E1IE96</accession>
<proteinExistence type="predicted"/>
<feature type="transmembrane region" description="Helical" evidence="1">
    <location>
        <begin position="269"/>
        <end position="300"/>
    </location>
</feature>
<keyword evidence="3" id="KW-1185">Reference proteome</keyword>
<dbReference type="Proteomes" id="UP000054010">
    <property type="component" value="Unassembled WGS sequence"/>
</dbReference>
<dbReference type="AlphaFoldDB" id="E1IE96"/>
<feature type="transmembrane region" description="Helical" evidence="1">
    <location>
        <begin position="60"/>
        <end position="79"/>
    </location>
</feature>
<dbReference type="EMBL" id="ADVR01000052">
    <property type="protein sequence ID" value="EFO80422.1"/>
    <property type="molecule type" value="Genomic_DNA"/>
</dbReference>
<feature type="transmembrane region" description="Helical" evidence="1">
    <location>
        <begin position="35"/>
        <end position="54"/>
    </location>
</feature>
<keyword evidence="1" id="KW-0472">Membrane</keyword>
<feature type="transmembrane region" description="Helical" evidence="1">
    <location>
        <begin position="239"/>
        <end position="257"/>
    </location>
</feature>
<feature type="transmembrane region" description="Helical" evidence="1">
    <location>
        <begin position="400"/>
        <end position="418"/>
    </location>
</feature>
<feature type="transmembrane region" description="Helical" evidence="1">
    <location>
        <begin position="375"/>
        <end position="393"/>
    </location>
</feature>
<feature type="transmembrane region" description="Helical" evidence="1">
    <location>
        <begin position="6"/>
        <end position="28"/>
    </location>
</feature>
<keyword evidence="1" id="KW-0812">Transmembrane</keyword>
<evidence type="ECO:0008006" key="4">
    <source>
        <dbReference type="Google" id="ProtNLM"/>
    </source>
</evidence>
<keyword evidence="1" id="KW-1133">Transmembrane helix</keyword>
<feature type="transmembrane region" description="Helical" evidence="1">
    <location>
        <begin position="306"/>
        <end position="324"/>
    </location>
</feature>
<protein>
    <recommendedName>
        <fullName evidence="4">Glycosyltransferase RgtA/B/C/D-like domain-containing protein</fullName>
    </recommendedName>
</protein>
<dbReference type="eggNOG" id="COG5305">
    <property type="taxonomic scope" value="Bacteria"/>
</dbReference>
<feature type="transmembrane region" description="Helical" evidence="1">
    <location>
        <begin position="215"/>
        <end position="233"/>
    </location>
</feature>
<dbReference type="HOGENOM" id="CLU_012071_0_0_0"/>
<reference evidence="2 3" key="1">
    <citation type="journal article" date="2011" name="J. Bacteriol.">
        <title>Draft genome sequence of the anoxygenic filamentous phototrophic bacterium Oscillochloris trichoides subsp. DG-6.</title>
        <authorList>
            <person name="Kuznetsov B.B."/>
            <person name="Ivanovsky R.N."/>
            <person name="Keppen O.I."/>
            <person name="Sukhacheva M.V."/>
            <person name="Bumazhkin B.K."/>
            <person name="Patutina E.O."/>
            <person name="Beletsky A.V."/>
            <person name="Mardanov A.V."/>
            <person name="Baslerov R.V."/>
            <person name="Panteleeva A.N."/>
            <person name="Kolganova T.V."/>
            <person name="Ravin N.V."/>
            <person name="Skryabin K.G."/>
        </authorList>
    </citation>
    <scope>NUCLEOTIDE SEQUENCE [LARGE SCALE GENOMIC DNA]</scope>
    <source>
        <strain evidence="2 3">DG-6</strain>
    </source>
</reference>
<evidence type="ECO:0000313" key="3">
    <source>
        <dbReference type="Proteomes" id="UP000054010"/>
    </source>
</evidence>
<dbReference type="OrthoDB" id="135110at2"/>
<feature type="transmembrane region" description="Helical" evidence="1">
    <location>
        <begin position="430"/>
        <end position="447"/>
    </location>
</feature>
<comment type="caution">
    <text evidence="2">The sequence shown here is derived from an EMBL/GenBank/DDBJ whole genome shotgun (WGS) entry which is preliminary data.</text>
</comment>
<dbReference type="STRING" id="765420.OSCT_1647"/>
<feature type="transmembrane region" description="Helical" evidence="1">
    <location>
        <begin position="459"/>
        <end position="479"/>
    </location>
</feature>